<evidence type="ECO:0000256" key="11">
    <source>
        <dbReference type="ARBA" id="ARBA00023257"/>
    </source>
</evidence>
<keyword evidence="2" id="KW-0813">Transport</keyword>
<evidence type="ECO:0000313" key="23">
    <source>
        <dbReference type="RefSeq" id="XP_035685558.1"/>
    </source>
</evidence>
<feature type="domain" description="Ionotropic glutamate receptor L-glutamate and glycine-binding" evidence="21">
    <location>
        <begin position="452"/>
        <end position="520"/>
    </location>
</feature>
<dbReference type="RefSeq" id="XP_035685558.1">
    <property type="nucleotide sequence ID" value="XM_035829665.1"/>
</dbReference>
<evidence type="ECO:0000256" key="3">
    <source>
        <dbReference type="ARBA" id="ARBA00022475"/>
    </source>
</evidence>
<keyword evidence="4 18" id="KW-0812">Transmembrane</keyword>
<feature type="binding site" evidence="15">
    <location>
        <position position="701"/>
    </location>
    <ligand>
        <name>L-glutamate</name>
        <dbReference type="ChEBI" id="CHEBI:29985"/>
    </ligand>
</feature>
<evidence type="ECO:0000256" key="6">
    <source>
        <dbReference type="ARBA" id="ARBA00023018"/>
    </source>
</evidence>
<dbReference type="Proteomes" id="UP000001554">
    <property type="component" value="Chromosome 9"/>
</dbReference>
<feature type="binding site" evidence="15">
    <location>
        <position position="749"/>
    </location>
    <ligand>
        <name>L-glutamate</name>
        <dbReference type="ChEBI" id="CHEBI:29985"/>
    </ligand>
</feature>
<keyword evidence="12" id="KW-1071">Ligand-gated ion channel</keyword>
<evidence type="ECO:0000256" key="5">
    <source>
        <dbReference type="ARBA" id="ARBA00022989"/>
    </source>
</evidence>
<evidence type="ECO:0000256" key="15">
    <source>
        <dbReference type="PIRSR" id="PIRSR601508-1"/>
    </source>
</evidence>
<dbReference type="GeneID" id="118422148"/>
<keyword evidence="8 18" id="KW-0472">Membrane</keyword>
<organism evidence="22 23">
    <name type="scientific">Branchiostoma floridae</name>
    <name type="common">Florida lancelet</name>
    <name type="synonym">Amphioxus</name>
    <dbReference type="NCBI Taxonomy" id="7739"/>
    <lineage>
        <taxon>Eukaryota</taxon>
        <taxon>Metazoa</taxon>
        <taxon>Chordata</taxon>
        <taxon>Cephalochordata</taxon>
        <taxon>Leptocardii</taxon>
        <taxon>Amphioxiformes</taxon>
        <taxon>Branchiostomatidae</taxon>
        <taxon>Branchiostoma</taxon>
    </lineage>
</organism>
<evidence type="ECO:0000256" key="17">
    <source>
        <dbReference type="PIRSR" id="PIRSR601508-3"/>
    </source>
</evidence>
<evidence type="ECO:0000259" key="21">
    <source>
        <dbReference type="SMART" id="SM00918"/>
    </source>
</evidence>
<dbReference type="GO" id="GO:0098839">
    <property type="term" value="C:postsynaptic density membrane"/>
    <property type="evidence" value="ECO:0000318"/>
    <property type="project" value="GO_Central"/>
</dbReference>
<sequence length="915" mass="99717">MVTGICNAASLLVAAASLATASTTVRFGALSDSAFPAASSALKIAVEHVNENNLIPGVVLEYIENTTTSLAFLDMIQHECFQASQGVVAVIGPTLSSQVKATSPVSTGISLPQIAPEATDPTLGNAQHYPQLVRISWPDSVLSRALIDLLEHFSWDQMSIFVSNDDYGLHGLVDFQLIAGQNRWRIHTIQSFDPTENAADIEVQSQLRVIKDTGARIIVLHCLASYAAEIVREASNMDMTGAGWAWVVSDGITSYASDLFDTSNGTVTVPDYLQGLLGPKPLSTNGALSEDFMAKWSAADLAVYPGAGVAEIGPYTARWADAVLALAKALRNLQEDGITVTPQPLDCGCDGSESQPWADGETMLQYLKQVNTDGVTGNIRFDSAAARLDAEYNIVSLKSDGWQNVGTWNLSAGLNIHSDADIRFAGGATTVVPYISDLTNKTLRVVTIAADGFVEISDVDRDGNNVTGNDRFQGFCMELFSWLSSELGFEYEYYVVEDGQYGIYNSKTGKWSGLVGDVVDGKADMAVAIMSITSERQAVADFTLPYYDNGITLAMQKASSRTSNTWGFISPFEGELWATILLTALAVGLFQGLANLVTKNMDEESEEPAEEDDDKETGFWEAVWQSFVALVQLGPEFLPRSLSGRVSAFFWGIGILVAISTYTANLAAFLTVRNVDNSISSPEDLLAQTEIKYGTIRTYATWVSFKTTTTEPYQSLGVVMQANEESVLVDNLQEGLDKMRQERYALFADSAELDYVASRQPCDLETIGRLFWQTGYGMLLPKNSKYTVEFNQAIVSAEERGVVDELDVKWIKSQECSGTDQTVLESSVIGLQDMLGVFVLVYGGMALALVVLIGEFIYACAQDVKKSDPHKPMTVKEAVKTRLRRIFSRRTKSSAKEKVHPSNIQTNRVFIVDLE</sequence>
<feature type="signal peptide" evidence="19">
    <location>
        <begin position="1"/>
        <end position="21"/>
    </location>
</feature>
<dbReference type="GO" id="GO:0050804">
    <property type="term" value="P:modulation of chemical synaptic transmission"/>
    <property type="evidence" value="ECO:0000318"/>
    <property type="project" value="GO_Central"/>
</dbReference>
<keyword evidence="13" id="KW-0407">Ion channel</keyword>
<dbReference type="Pfam" id="PF00060">
    <property type="entry name" value="Lig_chan"/>
    <property type="match status" value="1"/>
</dbReference>
<evidence type="ECO:0000256" key="4">
    <source>
        <dbReference type="ARBA" id="ARBA00022692"/>
    </source>
</evidence>
<dbReference type="AlphaFoldDB" id="A0A9J7LMB5"/>
<evidence type="ECO:0000256" key="2">
    <source>
        <dbReference type="ARBA" id="ARBA00022448"/>
    </source>
</evidence>
<evidence type="ECO:0000313" key="22">
    <source>
        <dbReference type="Proteomes" id="UP000001554"/>
    </source>
</evidence>
<keyword evidence="3" id="KW-1003">Cell membrane</keyword>
<dbReference type="InterPro" id="IPR015683">
    <property type="entry name" value="Ionotropic_Glu_rcpt"/>
</dbReference>
<feature type="chain" id="PRO_5039937700" evidence="19">
    <location>
        <begin position="22"/>
        <end position="915"/>
    </location>
</feature>
<feature type="disulfide bond" evidence="17">
    <location>
        <begin position="762"/>
        <end position="816"/>
    </location>
</feature>
<keyword evidence="10" id="KW-0325">Glycoprotein</keyword>
<dbReference type="GO" id="GO:1904315">
    <property type="term" value="F:transmitter-gated monoatomic ion channel activity involved in regulation of postsynaptic membrane potential"/>
    <property type="evidence" value="ECO:0000318"/>
    <property type="project" value="GO_Central"/>
</dbReference>
<proteinExistence type="predicted"/>
<dbReference type="InterPro" id="IPR028082">
    <property type="entry name" value="Peripla_BP_I"/>
</dbReference>
<evidence type="ECO:0000259" key="20">
    <source>
        <dbReference type="SMART" id="SM00079"/>
    </source>
</evidence>
<evidence type="ECO:0000256" key="1">
    <source>
        <dbReference type="ARBA" id="ARBA00004651"/>
    </source>
</evidence>
<evidence type="ECO:0000256" key="9">
    <source>
        <dbReference type="ARBA" id="ARBA00023170"/>
    </source>
</evidence>
<dbReference type="OrthoDB" id="5984008at2759"/>
<keyword evidence="5 18" id="KW-1133">Transmembrane helix</keyword>
<dbReference type="SMART" id="SM00918">
    <property type="entry name" value="Lig_chan-Glu_bd"/>
    <property type="match status" value="1"/>
</dbReference>
<keyword evidence="17" id="KW-1015">Disulfide bond</keyword>
<evidence type="ECO:0000256" key="7">
    <source>
        <dbReference type="ARBA" id="ARBA00023065"/>
    </source>
</evidence>
<keyword evidence="9" id="KW-0675">Receptor</keyword>
<feature type="site" description="Crucial to convey clamshell closure to channel opening" evidence="16">
    <location>
        <position position="679"/>
    </location>
</feature>
<keyword evidence="22" id="KW-1185">Reference proteome</keyword>
<dbReference type="Pfam" id="PF10613">
    <property type="entry name" value="Lig_chan-Glu_bd"/>
    <property type="match status" value="1"/>
</dbReference>
<feature type="binding site" evidence="15">
    <location>
        <position position="531"/>
    </location>
    <ligand>
        <name>L-glutamate</name>
        <dbReference type="ChEBI" id="CHEBI:29985"/>
    </ligand>
</feature>
<dbReference type="FunFam" id="3.40.190.10:FF:000399">
    <property type="entry name" value="Predicted protein"/>
    <property type="match status" value="1"/>
</dbReference>
<dbReference type="InterPro" id="IPR001508">
    <property type="entry name" value="Iono_Glu_rcpt_met"/>
</dbReference>
<reference evidence="22" key="1">
    <citation type="journal article" date="2020" name="Nat. Ecol. Evol.">
        <title>Deeply conserved synteny resolves early events in vertebrate evolution.</title>
        <authorList>
            <person name="Simakov O."/>
            <person name="Marletaz F."/>
            <person name="Yue J.X."/>
            <person name="O'Connell B."/>
            <person name="Jenkins J."/>
            <person name="Brandt A."/>
            <person name="Calef R."/>
            <person name="Tung C.H."/>
            <person name="Huang T.K."/>
            <person name="Schmutz J."/>
            <person name="Satoh N."/>
            <person name="Yu J.K."/>
            <person name="Putnam N.H."/>
            <person name="Green R.E."/>
            <person name="Rokhsar D.S."/>
        </authorList>
    </citation>
    <scope>NUCLEOTIDE SEQUENCE [LARGE SCALE GENOMIC DNA]</scope>
    <source>
        <strain evidence="22">S238N-H82</strain>
    </source>
</reference>
<reference evidence="23" key="2">
    <citation type="submission" date="2025-08" db="UniProtKB">
        <authorList>
            <consortium name="RefSeq"/>
        </authorList>
    </citation>
    <scope>IDENTIFICATION</scope>
    <source>
        <strain evidence="23">S238N-H82</strain>
        <tissue evidence="23">Testes</tissue>
    </source>
</reference>
<dbReference type="SMART" id="SM00079">
    <property type="entry name" value="PBPe"/>
    <property type="match status" value="1"/>
</dbReference>
<dbReference type="SUPFAM" id="SSF53850">
    <property type="entry name" value="Periplasmic binding protein-like II"/>
    <property type="match status" value="1"/>
</dbReference>
<keyword evidence="11" id="KW-0628">Postsynaptic cell membrane</keyword>
<dbReference type="InterPro" id="IPR001320">
    <property type="entry name" value="Iontro_rcpt_C"/>
</dbReference>
<evidence type="ECO:0000256" key="10">
    <source>
        <dbReference type="ARBA" id="ARBA00023180"/>
    </source>
</evidence>
<evidence type="ECO:0000256" key="8">
    <source>
        <dbReference type="ARBA" id="ARBA00023136"/>
    </source>
</evidence>
<feature type="binding site" evidence="15">
    <location>
        <position position="536"/>
    </location>
    <ligand>
        <name>L-glutamate</name>
        <dbReference type="ChEBI" id="CHEBI:29985"/>
    </ligand>
</feature>
<gene>
    <name evidence="23" type="primary">LOC118422148</name>
</gene>
<accession>A0A9J7LMB5</accession>
<keyword evidence="6" id="KW-0770">Synapse</keyword>
<feature type="disulfide bond" evidence="17">
    <location>
        <begin position="80"/>
        <end position="347"/>
    </location>
</feature>
<dbReference type="GO" id="GO:0008066">
    <property type="term" value="F:glutamate receptor activity"/>
    <property type="evidence" value="ECO:0000318"/>
    <property type="project" value="GO_Central"/>
</dbReference>
<dbReference type="FunFam" id="3.40.190.10:FF:000257">
    <property type="entry name" value="Uncharacterized protein"/>
    <property type="match status" value="1"/>
</dbReference>
<evidence type="ECO:0000256" key="18">
    <source>
        <dbReference type="SAM" id="Phobius"/>
    </source>
</evidence>
<dbReference type="InterPro" id="IPR001828">
    <property type="entry name" value="ANF_lig-bd_rcpt"/>
</dbReference>
<keyword evidence="19" id="KW-0732">Signal</keyword>
<dbReference type="KEGG" id="bfo:118422148"/>
<dbReference type="OMA" id="ENCEASM"/>
<name>A0A9J7LMB5_BRAFL</name>
<evidence type="ECO:0000256" key="14">
    <source>
        <dbReference type="ARBA" id="ARBA00034100"/>
    </source>
</evidence>
<dbReference type="SUPFAM" id="SSF53822">
    <property type="entry name" value="Periplasmic binding protein-like I"/>
    <property type="match status" value="1"/>
</dbReference>
<dbReference type="PRINTS" id="PR00177">
    <property type="entry name" value="NMDARECEPTOR"/>
</dbReference>
<dbReference type="GO" id="GO:0005886">
    <property type="term" value="C:plasma membrane"/>
    <property type="evidence" value="ECO:0000318"/>
    <property type="project" value="GO_Central"/>
</dbReference>
<dbReference type="FunFam" id="1.10.287.70:FF:000351">
    <property type="entry name" value="Uncharacterized protein"/>
    <property type="match status" value="1"/>
</dbReference>
<dbReference type="GO" id="GO:0035249">
    <property type="term" value="P:synaptic transmission, glutamatergic"/>
    <property type="evidence" value="ECO:0000318"/>
    <property type="project" value="GO_Central"/>
</dbReference>
<feature type="site" description="Interaction with the cone snail toxin Con-ikot-ikot" evidence="16">
    <location>
        <position position="706"/>
    </location>
</feature>
<evidence type="ECO:0000256" key="16">
    <source>
        <dbReference type="PIRSR" id="PIRSR601508-2"/>
    </source>
</evidence>
<comment type="subcellular location">
    <subcellularLocation>
        <location evidence="1">Cell membrane</location>
        <topology evidence="1">Multi-pass membrane protein</topology>
    </subcellularLocation>
    <subcellularLocation>
        <location evidence="14">Postsynaptic cell membrane</location>
    </subcellularLocation>
</comment>
<evidence type="ECO:0000256" key="19">
    <source>
        <dbReference type="SAM" id="SignalP"/>
    </source>
</evidence>
<dbReference type="Gene3D" id="3.40.50.2300">
    <property type="match status" value="2"/>
</dbReference>
<dbReference type="Gene3D" id="3.40.190.10">
    <property type="entry name" value="Periplasmic binding protein-like II"/>
    <property type="match status" value="3"/>
</dbReference>
<feature type="transmembrane region" description="Helical" evidence="18">
    <location>
        <begin position="834"/>
        <end position="861"/>
    </location>
</feature>
<keyword evidence="7" id="KW-0406">Ion transport</keyword>
<feature type="domain" description="Ionotropic glutamate receptor C-terminal" evidence="20">
    <location>
        <begin position="442"/>
        <end position="813"/>
    </location>
</feature>
<feature type="transmembrane region" description="Helical" evidence="18">
    <location>
        <begin position="648"/>
        <end position="672"/>
    </location>
</feature>
<evidence type="ECO:0000256" key="12">
    <source>
        <dbReference type="ARBA" id="ARBA00023286"/>
    </source>
</evidence>
<dbReference type="Pfam" id="PF01094">
    <property type="entry name" value="ANF_receptor"/>
    <property type="match status" value="1"/>
</dbReference>
<dbReference type="InterPro" id="IPR019594">
    <property type="entry name" value="Glu/Gly-bd"/>
</dbReference>
<evidence type="ECO:0000256" key="13">
    <source>
        <dbReference type="ARBA" id="ARBA00023303"/>
    </source>
</evidence>
<dbReference type="PANTHER" id="PTHR18966">
    <property type="entry name" value="IONOTROPIC GLUTAMATE RECEPTOR"/>
    <property type="match status" value="1"/>
</dbReference>
<protein>
    <submittedName>
        <fullName evidence="23">Glutamate receptor 2-like</fullName>
    </submittedName>
</protein>